<evidence type="ECO:0000256" key="1">
    <source>
        <dbReference type="SAM" id="MobiDB-lite"/>
    </source>
</evidence>
<gene>
    <name evidence="3" type="ORF">UFOPK3376_00716</name>
</gene>
<feature type="region of interest" description="Disordered" evidence="1">
    <location>
        <begin position="25"/>
        <end position="44"/>
    </location>
</feature>
<reference evidence="3" key="1">
    <citation type="submission" date="2020-05" db="EMBL/GenBank/DDBJ databases">
        <authorList>
            <person name="Chiriac C."/>
            <person name="Salcher M."/>
            <person name="Ghai R."/>
            <person name="Kavagutti S V."/>
        </authorList>
    </citation>
    <scope>NUCLEOTIDE SEQUENCE</scope>
</reference>
<dbReference type="EMBL" id="CAFBLP010000012">
    <property type="protein sequence ID" value="CAB4869180.1"/>
    <property type="molecule type" value="Genomic_DNA"/>
</dbReference>
<dbReference type="Gene3D" id="3.40.50.2300">
    <property type="match status" value="2"/>
</dbReference>
<organism evidence="3">
    <name type="scientific">freshwater metagenome</name>
    <dbReference type="NCBI Taxonomy" id="449393"/>
    <lineage>
        <taxon>unclassified sequences</taxon>
        <taxon>metagenomes</taxon>
        <taxon>ecological metagenomes</taxon>
    </lineage>
</organism>
<dbReference type="SUPFAM" id="SSF53822">
    <property type="entry name" value="Periplasmic binding protein-like I"/>
    <property type="match status" value="1"/>
</dbReference>
<dbReference type="PROSITE" id="PS51257">
    <property type="entry name" value="PROKAR_LIPOPROTEIN"/>
    <property type="match status" value="1"/>
</dbReference>
<dbReference type="InterPro" id="IPR025997">
    <property type="entry name" value="SBP_2_dom"/>
</dbReference>
<feature type="domain" description="Periplasmic binding protein" evidence="2">
    <location>
        <begin position="104"/>
        <end position="346"/>
    </location>
</feature>
<accession>A0A6J7DI15</accession>
<proteinExistence type="predicted"/>
<dbReference type="AlphaFoldDB" id="A0A6J7DI15"/>
<dbReference type="Pfam" id="PF13407">
    <property type="entry name" value="Peripla_BP_4"/>
    <property type="match status" value="1"/>
</dbReference>
<sequence length="393" mass="40594">MKFNRISRKAVCALIVASSLAACSSDSKPEASTPAPADTTPAAAATTEVPATTDNGSADAAAAAAAAVEKALIRPTQIEVTAPLGVAAPKGKTIDWIQCSIPACTQLGGALQEATDALGWTLNIIDGGITPETIANGWQLAVANKHDAVIGSGFPEVVFADSLKALDAAKIPVVLLNVTDEPGNGVIAVIQGTPAYGPNGALQADWVTTDSKGSANTLYVSTSAFPVVGLRADGFKAEYEKVCTGCTLDKLDALPTDFGDALNTQIIAYLQSHPKVNYVVAAVSDMITGLNSALAGASLSDQVRVMTNDLNPALAEDLKADGPLKAATILENVNVMWQIADVLVRAFAGVDYSATANAPSNGWIVTKATIDGFVDPYPMVEDYQAEYKTLWGV</sequence>
<name>A0A6J7DI15_9ZZZZ</name>
<evidence type="ECO:0000313" key="3">
    <source>
        <dbReference type="EMBL" id="CAB4869180.1"/>
    </source>
</evidence>
<dbReference type="InterPro" id="IPR028082">
    <property type="entry name" value="Peripla_BP_I"/>
</dbReference>
<protein>
    <submittedName>
        <fullName evidence="3">Unannotated protein</fullName>
    </submittedName>
</protein>
<evidence type="ECO:0000259" key="2">
    <source>
        <dbReference type="Pfam" id="PF13407"/>
    </source>
</evidence>
<feature type="compositionally biased region" description="Low complexity" evidence="1">
    <location>
        <begin position="30"/>
        <end position="44"/>
    </location>
</feature>